<dbReference type="EMBL" id="JACEIK010008186">
    <property type="protein sequence ID" value="MCE3051122.1"/>
    <property type="molecule type" value="Genomic_DNA"/>
</dbReference>
<proteinExistence type="predicted"/>
<gene>
    <name evidence="1" type="ORF">HAX54_048939</name>
</gene>
<protein>
    <submittedName>
        <fullName evidence="1">Uncharacterized protein</fullName>
    </submittedName>
</protein>
<accession>A0ABS8WNM8</accession>
<name>A0ABS8WNM8_DATST</name>
<sequence>MREQQIYEKVVDYRPRYDPKGIDVTKTTEPKGIHEQEWQNGVEETSVIEVGAQAHPCYSLHDAQLEAAHQEARRAMPMALGAARHTSSVQTARDSNQLD</sequence>
<reference evidence="1 2" key="1">
    <citation type="journal article" date="2021" name="BMC Genomics">
        <title>Datura genome reveals duplications of psychoactive alkaloid biosynthetic genes and high mutation rate following tissue culture.</title>
        <authorList>
            <person name="Rajewski A."/>
            <person name="Carter-House D."/>
            <person name="Stajich J."/>
            <person name="Litt A."/>
        </authorList>
    </citation>
    <scope>NUCLEOTIDE SEQUENCE [LARGE SCALE GENOMIC DNA]</scope>
    <source>
        <strain evidence="1">AR-01</strain>
    </source>
</reference>
<evidence type="ECO:0000313" key="2">
    <source>
        <dbReference type="Proteomes" id="UP000823775"/>
    </source>
</evidence>
<organism evidence="1 2">
    <name type="scientific">Datura stramonium</name>
    <name type="common">Jimsonweed</name>
    <name type="synonym">Common thornapple</name>
    <dbReference type="NCBI Taxonomy" id="4076"/>
    <lineage>
        <taxon>Eukaryota</taxon>
        <taxon>Viridiplantae</taxon>
        <taxon>Streptophyta</taxon>
        <taxon>Embryophyta</taxon>
        <taxon>Tracheophyta</taxon>
        <taxon>Spermatophyta</taxon>
        <taxon>Magnoliopsida</taxon>
        <taxon>eudicotyledons</taxon>
        <taxon>Gunneridae</taxon>
        <taxon>Pentapetalae</taxon>
        <taxon>asterids</taxon>
        <taxon>lamiids</taxon>
        <taxon>Solanales</taxon>
        <taxon>Solanaceae</taxon>
        <taxon>Solanoideae</taxon>
        <taxon>Datureae</taxon>
        <taxon>Datura</taxon>
    </lineage>
</organism>
<dbReference type="Proteomes" id="UP000823775">
    <property type="component" value="Unassembled WGS sequence"/>
</dbReference>
<keyword evidence="2" id="KW-1185">Reference proteome</keyword>
<evidence type="ECO:0000313" key="1">
    <source>
        <dbReference type="EMBL" id="MCE3051122.1"/>
    </source>
</evidence>
<comment type="caution">
    <text evidence="1">The sequence shown here is derived from an EMBL/GenBank/DDBJ whole genome shotgun (WGS) entry which is preliminary data.</text>
</comment>